<gene>
    <name evidence="2" type="ORF">NTEN_LOCUS17992</name>
</gene>
<feature type="region of interest" description="Disordered" evidence="1">
    <location>
        <begin position="1"/>
        <end position="22"/>
    </location>
</feature>
<organism evidence="2 3">
    <name type="scientific">Nesidiocoris tenuis</name>
    <dbReference type="NCBI Taxonomy" id="355587"/>
    <lineage>
        <taxon>Eukaryota</taxon>
        <taxon>Metazoa</taxon>
        <taxon>Ecdysozoa</taxon>
        <taxon>Arthropoda</taxon>
        <taxon>Hexapoda</taxon>
        <taxon>Insecta</taxon>
        <taxon>Pterygota</taxon>
        <taxon>Neoptera</taxon>
        <taxon>Paraneoptera</taxon>
        <taxon>Hemiptera</taxon>
        <taxon>Heteroptera</taxon>
        <taxon>Panheteroptera</taxon>
        <taxon>Cimicomorpha</taxon>
        <taxon>Miridae</taxon>
        <taxon>Dicyphina</taxon>
        <taxon>Nesidiocoris</taxon>
    </lineage>
</organism>
<protein>
    <submittedName>
        <fullName evidence="2">Uncharacterized protein</fullName>
    </submittedName>
</protein>
<reference evidence="2 3" key="1">
    <citation type="submission" date="2020-02" db="EMBL/GenBank/DDBJ databases">
        <authorList>
            <person name="Ferguson B K."/>
        </authorList>
    </citation>
    <scope>NUCLEOTIDE SEQUENCE [LARGE SCALE GENOMIC DNA]</scope>
</reference>
<dbReference type="Proteomes" id="UP000479000">
    <property type="component" value="Unassembled WGS sequence"/>
</dbReference>
<evidence type="ECO:0000313" key="2">
    <source>
        <dbReference type="EMBL" id="CAB0013381.1"/>
    </source>
</evidence>
<proteinExistence type="predicted"/>
<name>A0A6H5HC89_9HEMI</name>
<dbReference type="AlphaFoldDB" id="A0A6H5HC89"/>
<evidence type="ECO:0000313" key="3">
    <source>
        <dbReference type="Proteomes" id="UP000479000"/>
    </source>
</evidence>
<dbReference type="EMBL" id="CADCXU010026593">
    <property type="protein sequence ID" value="CAB0013381.1"/>
    <property type="molecule type" value="Genomic_DNA"/>
</dbReference>
<evidence type="ECO:0000256" key="1">
    <source>
        <dbReference type="SAM" id="MobiDB-lite"/>
    </source>
</evidence>
<sequence>MDEGPGTAEETTSPQAGAVRQSESCAEELLHAARNGDVSRVQEILTASKTRNEIVDVNCKATSLLNNLTSPFQTAVKINWFETCFLRSKFFHTTSIFILFSGFGHPAARTQCGR</sequence>
<accession>A0A6H5HC89</accession>
<keyword evidence="3" id="KW-1185">Reference proteome</keyword>